<dbReference type="AlphaFoldDB" id="A0A4Z2GR69"/>
<proteinExistence type="predicted"/>
<accession>A0A4Z2GR69</accession>
<sequence>MAWVVRSGAAWRSLARGHGGSRGASLALVPLAGMLLTVHQVSDAKVASHLEVETAVCADSLSNFCMVKSELELLWKGRDIKR</sequence>
<evidence type="ECO:0000313" key="2">
    <source>
        <dbReference type="Proteomes" id="UP000314294"/>
    </source>
</evidence>
<name>A0A4Z2GR69_9TELE</name>
<keyword evidence="2" id="KW-1185">Reference proteome</keyword>
<dbReference type="Proteomes" id="UP000314294">
    <property type="component" value="Unassembled WGS sequence"/>
</dbReference>
<evidence type="ECO:0000313" key="1">
    <source>
        <dbReference type="EMBL" id="TNN55605.1"/>
    </source>
</evidence>
<reference evidence="1 2" key="1">
    <citation type="submission" date="2019-03" db="EMBL/GenBank/DDBJ databases">
        <title>First draft genome of Liparis tanakae, snailfish: a comprehensive survey of snailfish specific genes.</title>
        <authorList>
            <person name="Kim W."/>
            <person name="Song I."/>
            <person name="Jeong J.-H."/>
            <person name="Kim D."/>
            <person name="Kim S."/>
            <person name="Ryu S."/>
            <person name="Song J.Y."/>
            <person name="Lee S.K."/>
        </authorList>
    </citation>
    <scope>NUCLEOTIDE SEQUENCE [LARGE SCALE GENOMIC DNA]</scope>
    <source>
        <tissue evidence="1">Muscle</tissue>
    </source>
</reference>
<comment type="caution">
    <text evidence="1">The sequence shown here is derived from an EMBL/GenBank/DDBJ whole genome shotgun (WGS) entry which is preliminary data.</text>
</comment>
<gene>
    <name evidence="1" type="ORF">EYF80_034202</name>
</gene>
<dbReference type="EMBL" id="SRLO01000451">
    <property type="protein sequence ID" value="TNN55605.1"/>
    <property type="molecule type" value="Genomic_DNA"/>
</dbReference>
<protein>
    <submittedName>
        <fullName evidence="1">Uncharacterized protein</fullName>
    </submittedName>
</protein>
<organism evidence="1 2">
    <name type="scientific">Liparis tanakae</name>
    <name type="common">Tanaka's snailfish</name>
    <dbReference type="NCBI Taxonomy" id="230148"/>
    <lineage>
        <taxon>Eukaryota</taxon>
        <taxon>Metazoa</taxon>
        <taxon>Chordata</taxon>
        <taxon>Craniata</taxon>
        <taxon>Vertebrata</taxon>
        <taxon>Euteleostomi</taxon>
        <taxon>Actinopterygii</taxon>
        <taxon>Neopterygii</taxon>
        <taxon>Teleostei</taxon>
        <taxon>Neoteleostei</taxon>
        <taxon>Acanthomorphata</taxon>
        <taxon>Eupercaria</taxon>
        <taxon>Perciformes</taxon>
        <taxon>Cottioidei</taxon>
        <taxon>Cottales</taxon>
        <taxon>Liparidae</taxon>
        <taxon>Liparis</taxon>
    </lineage>
</organism>